<evidence type="ECO:0000313" key="3">
    <source>
        <dbReference type="Proteomes" id="UP001470809"/>
    </source>
</evidence>
<evidence type="ECO:0000256" key="1">
    <source>
        <dbReference type="SAM" id="Phobius"/>
    </source>
</evidence>
<keyword evidence="1" id="KW-1133">Transmembrane helix</keyword>
<evidence type="ECO:0000313" key="2">
    <source>
        <dbReference type="EMBL" id="WZU65661.1"/>
    </source>
</evidence>
<feature type="transmembrane region" description="Helical" evidence="1">
    <location>
        <begin position="357"/>
        <end position="381"/>
    </location>
</feature>
<feature type="transmembrane region" description="Helical" evidence="1">
    <location>
        <begin position="244"/>
        <end position="264"/>
    </location>
</feature>
<keyword evidence="3" id="KW-1185">Reference proteome</keyword>
<keyword evidence="1" id="KW-0472">Membrane</keyword>
<feature type="transmembrane region" description="Helical" evidence="1">
    <location>
        <begin position="28"/>
        <end position="49"/>
    </location>
</feature>
<dbReference type="Proteomes" id="UP001470809">
    <property type="component" value="Plasmid pSS1-5"/>
</dbReference>
<keyword evidence="1" id="KW-0812">Transmembrane</keyword>
<reference evidence="2" key="1">
    <citation type="submission" date="2024-08" db="EMBL/GenBank/DDBJ databases">
        <title>Phylogenomic analyses of a clade within the roseobacter group suggest taxonomic reassignments of species of the genera Aestuariivita, Citreicella, Loktanella, Nautella, Pelagibaca, Ruegeria, Thalassobius, Thiobacimonas and Tropicibacter, and the proposal o.</title>
        <authorList>
            <person name="Jeon C.O."/>
        </authorList>
    </citation>
    <scope>NUCLEOTIDE SEQUENCE</scope>
    <source>
        <strain evidence="2">SS1-5</strain>
        <plasmid evidence="2">pSS1-5</plasmid>
    </source>
</reference>
<feature type="transmembrane region" description="Helical" evidence="1">
    <location>
        <begin position="86"/>
        <end position="109"/>
    </location>
</feature>
<protein>
    <submittedName>
        <fullName evidence="2">DUF819 family protein</fullName>
    </submittedName>
</protein>
<gene>
    <name evidence="2" type="ORF">AABB31_00660</name>
</gene>
<feature type="transmembrane region" description="Helical" evidence="1">
    <location>
        <begin position="146"/>
        <end position="168"/>
    </location>
</feature>
<sequence length="388" mass="40826">MFFAILMLTLPAALIFLAQRIPALDRLGVVMLTFGLGFLIAIFAGDKLAEVRDIQGTLSEVSVALGLPLIIFSTNVLMALRRSKGALLAMGFAMVSVCVASFLGALVFAGSVSEVWQVSGMAVGAYTGSGVNLSAVKAAIDGSEDIFLKMITYDLVFSAIYMLVILSVGQRLAGLVLRPYAPVAVGGSDTSKEFEHLSDESAAGYNRLINRKNIAGTLLVLIASGVAVGIAVALAGFAPRAYESLFIILGLTSLGIVGSFIGPLHRVSTSFHLGMYLILVFCLTTATMLDTSIFTDMDWALGGYFAAILIGAMILQIVLCRLFDIDRDTYLIASGASIMSVPFIPVIAGALKNRDLLIPGMAIAVLGYALGNYLGVVVALATRSMIGQ</sequence>
<dbReference type="Pfam" id="PF05684">
    <property type="entry name" value="DUF819"/>
    <property type="match status" value="1"/>
</dbReference>
<dbReference type="AlphaFoldDB" id="A0AAN0M5V4"/>
<geneLocation type="plasmid" evidence="2 3">
    <name>pSS1-5</name>
</geneLocation>
<feature type="transmembrane region" description="Helical" evidence="1">
    <location>
        <begin position="214"/>
        <end position="238"/>
    </location>
</feature>
<feature type="transmembrane region" description="Helical" evidence="1">
    <location>
        <begin position="330"/>
        <end position="351"/>
    </location>
</feature>
<feature type="transmembrane region" description="Helical" evidence="1">
    <location>
        <begin position="276"/>
        <end position="295"/>
    </location>
</feature>
<feature type="transmembrane region" description="Helical" evidence="1">
    <location>
        <begin position="301"/>
        <end position="323"/>
    </location>
</feature>
<keyword evidence="2" id="KW-0614">Plasmid</keyword>
<dbReference type="KEGG" id="yrh:AABB31_00660"/>
<dbReference type="RefSeq" id="WP_342075003.1">
    <property type="nucleotide sequence ID" value="NZ_CP151764.2"/>
</dbReference>
<dbReference type="InterPro" id="IPR008537">
    <property type="entry name" value="DUF819"/>
</dbReference>
<name>A0AAN0M5V4_9RHOB</name>
<dbReference type="EMBL" id="CP151764">
    <property type="protein sequence ID" value="WZU65661.1"/>
    <property type="molecule type" value="Genomic_DNA"/>
</dbReference>
<feature type="transmembrane region" description="Helical" evidence="1">
    <location>
        <begin position="121"/>
        <end position="140"/>
    </location>
</feature>
<proteinExistence type="predicted"/>
<feature type="transmembrane region" description="Helical" evidence="1">
    <location>
        <begin position="61"/>
        <end position="80"/>
    </location>
</feature>
<organism evidence="2 3">
    <name type="scientific">Yoonia rhodophyticola</name>
    <dbReference type="NCBI Taxonomy" id="3137370"/>
    <lineage>
        <taxon>Bacteria</taxon>
        <taxon>Pseudomonadati</taxon>
        <taxon>Pseudomonadota</taxon>
        <taxon>Alphaproteobacteria</taxon>
        <taxon>Rhodobacterales</taxon>
        <taxon>Paracoccaceae</taxon>
        <taxon>Yoonia</taxon>
    </lineage>
</organism>
<accession>A0AAN0M5V4</accession>